<organism evidence="17 18">
    <name type="scientific">Spizaetus tyrannus</name>
    <name type="common">black hawk-eagle</name>
    <dbReference type="NCBI Taxonomy" id="252798"/>
    <lineage>
        <taxon>Eukaryota</taxon>
        <taxon>Metazoa</taxon>
        <taxon>Chordata</taxon>
        <taxon>Craniata</taxon>
        <taxon>Vertebrata</taxon>
        <taxon>Euteleostomi</taxon>
        <taxon>Archelosauria</taxon>
        <taxon>Archosauria</taxon>
        <taxon>Dinosauria</taxon>
        <taxon>Saurischia</taxon>
        <taxon>Theropoda</taxon>
        <taxon>Coelurosauria</taxon>
        <taxon>Aves</taxon>
        <taxon>Neognathae</taxon>
        <taxon>Neoaves</taxon>
        <taxon>Telluraves</taxon>
        <taxon>Accipitrimorphae</taxon>
        <taxon>Accipitriformes</taxon>
        <taxon>Accipitridae</taxon>
        <taxon>Accipitrinae</taxon>
        <taxon>Spizaetus</taxon>
    </lineage>
</organism>
<feature type="non-terminal residue" evidence="17">
    <location>
        <position position="1"/>
    </location>
</feature>
<dbReference type="PIRSF" id="PIRSF037016">
    <property type="entry name" value="Pseudouridin_synth_euk_prd"/>
    <property type="match status" value="1"/>
</dbReference>
<feature type="compositionally biased region" description="Basic and acidic residues" evidence="15">
    <location>
        <begin position="14"/>
        <end position="37"/>
    </location>
</feature>
<evidence type="ECO:0000256" key="6">
    <source>
        <dbReference type="ARBA" id="ARBA00022694"/>
    </source>
</evidence>
<name>A0A7L0BL99_9AVES</name>
<dbReference type="GO" id="GO:0006397">
    <property type="term" value="P:mRNA processing"/>
    <property type="evidence" value="ECO:0007669"/>
    <property type="project" value="UniProtKB-KW"/>
</dbReference>
<dbReference type="GO" id="GO:0005634">
    <property type="term" value="C:nucleus"/>
    <property type="evidence" value="ECO:0007669"/>
    <property type="project" value="UniProtKB-SubCell"/>
</dbReference>
<accession>A0A7L0BL99</accession>
<evidence type="ECO:0000256" key="1">
    <source>
        <dbReference type="ARBA" id="ARBA00001166"/>
    </source>
</evidence>
<evidence type="ECO:0000256" key="2">
    <source>
        <dbReference type="ARBA" id="ARBA00004123"/>
    </source>
</evidence>
<evidence type="ECO:0000256" key="9">
    <source>
        <dbReference type="ARBA" id="ARBA00023242"/>
    </source>
</evidence>
<dbReference type="FunFam" id="3.30.2350.20:FF:000003">
    <property type="entry name" value="Pseudouridylate synthase 7 homolog"/>
    <property type="match status" value="1"/>
</dbReference>
<keyword evidence="5" id="KW-0507">mRNA processing</keyword>
<comment type="caution">
    <text evidence="17">The sequence shown here is derived from an EMBL/GenBank/DDBJ whole genome shotgun (WGS) entry which is preliminary data.</text>
</comment>
<evidence type="ECO:0000313" key="18">
    <source>
        <dbReference type="Proteomes" id="UP000519115"/>
    </source>
</evidence>
<dbReference type="NCBIfam" id="TIGR00094">
    <property type="entry name" value="tRNA_TruD_broad"/>
    <property type="match status" value="1"/>
</dbReference>
<dbReference type="PROSITE" id="PS50984">
    <property type="entry name" value="TRUD"/>
    <property type="match status" value="1"/>
</dbReference>
<evidence type="ECO:0000256" key="3">
    <source>
        <dbReference type="ARBA" id="ARBA00007953"/>
    </source>
</evidence>
<evidence type="ECO:0000313" key="17">
    <source>
        <dbReference type="EMBL" id="NXJ47664.1"/>
    </source>
</evidence>
<evidence type="ECO:0000256" key="4">
    <source>
        <dbReference type="ARBA" id="ARBA00022553"/>
    </source>
</evidence>
<dbReference type="FunFam" id="3.30.2350.20:FF:000002">
    <property type="entry name" value="Pseudouridylate synthase 7 homolog"/>
    <property type="match status" value="1"/>
</dbReference>
<keyword evidence="8" id="KW-0413">Isomerase</keyword>
<reference evidence="17 18" key="1">
    <citation type="submission" date="2019-09" db="EMBL/GenBank/DDBJ databases">
        <title>Bird 10,000 Genomes (B10K) Project - Family phase.</title>
        <authorList>
            <person name="Zhang G."/>
        </authorList>
    </citation>
    <scope>NUCLEOTIDE SEQUENCE [LARGE SCALE GENOMIC DNA]</scope>
    <source>
        <strain evidence="17">B10K-DU-007-42</strain>
        <tissue evidence="17">Muscle</tissue>
    </source>
</reference>
<keyword evidence="9" id="KW-0539">Nucleus</keyword>
<dbReference type="InterPro" id="IPR001656">
    <property type="entry name" value="PsdUridine_synth_TruD"/>
</dbReference>
<evidence type="ECO:0000256" key="13">
    <source>
        <dbReference type="ARBA" id="ARBA00063455"/>
    </source>
</evidence>
<dbReference type="InterPro" id="IPR042214">
    <property type="entry name" value="TruD_catalytic"/>
</dbReference>
<comment type="function">
    <text evidence="12">Pseudouridylate synthase that catalyzes pseudouridylation of RNAs. Acts as a regulator of protein synthesis in embryonic stem cells by mediating pseudouridylation of RNA fragments derived from tRNAs (tRFs): pseudouridylated tRFs inhibit translation by targeting the translation initiation complex. Also catalyzes pseudouridylation of mRNAs: mediates pseudouridylation of mRNAs with the consensus sequence 5'-UGUAG-3'. Acts as a regulator of pre-mRNA splicing by mediating pseudouridylation of pre-mRNAs at locations associated with alternatively spliced regions. Pseudouridylation of pre-mRNAs near splice sites directly regulates mRNA splicing and mRNA 3'-end processing. In addition to mRNAs and tRNAs, binds other types of RNAs, such as snRNAs, Y RNAs and vault RNAs, suggesting that it can catalyze pseudouridylation of many RNA types.</text>
</comment>
<evidence type="ECO:0000256" key="8">
    <source>
        <dbReference type="ARBA" id="ARBA00023235"/>
    </source>
</evidence>
<dbReference type="PROSITE" id="PS01268">
    <property type="entry name" value="UPF0024"/>
    <property type="match status" value="1"/>
</dbReference>
<dbReference type="InterPro" id="IPR020119">
    <property type="entry name" value="PsdUridine_synth_TruD_CS"/>
</dbReference>
<keyword evidence="6" id="KW-0819">tRNA processing</keyword>
<dbReference type="Gene3D" id="3.30.2350.20">
    <property type="entry name" value="TruD, catalytic domain"/>
    <property type="match status" value="1"/>
</dbReference>
<comment type="catalytic activity">
    <reaction evidence="1">
        <text>a uridine in mRNA = a pseudouridine in mRNA</text>
        <dbReference type="Rhea" id="RHEA:56644"/>
        <dbReference type="Rhea" id="RHEA-COMP:14658"/>
        <dbReference type="Rhea" id="RHEA-COMP:14659"/>
        <dbReference type="ChEBI" id="CHEBI:65314"/>
        <dbReference type="ChEBI" id="CHEBI:65315"/>
    </reaction>
</comment>
<feature type="compositionally biased region" description="Polar residues" evidence="15">
    <location>
        <begin position="1"/>
        <end position="10"/>
    </location>
</feature>
<evidence type="ECO:0000256" key="5">
    <source>
        <dbReference type="ARBA" id="ARBA00022664"/>
    </source>
</evidence>
<comment type="catalytic activity">
    <reaction evidence="11">
        <text>uridine(13) in tRNA = pseudouridine(13) in tRNA</text>
        <dbReference type="Rhea" id="RHEA:42540"/>
        <dbReference type="Rhea" id="RHEA-COMP:10105"/>
        <dbReference type="Rhea" id="RHEA-COMP:10106"/>
        <dbReference type="ChEBI" id="CHEBI:65314"/>
        <dbReference type="ChEBI" id="CHEBI:65315"/>
    </reaction>
</comment>
<evidence type="ECO:0000256" key="12">
    <source>
        <dbReference type="ARBA" id="ARBA00053535"/>
    </source>
</evidence>
<keyword evidence="4" id="KW-0597">Phosphoprotein</keyword>
<evidence type="ECO:0000259" key="16">
    <source>
        <dbReference type="PROSITE" id="PS50984"/>
    </source>
</evidence>
<dbReference type="GO" id="GO:0008380">
    <property type="term" value="P:RNA splicing"/>
    <property type="evidence" value="ECO:0007669"/>
    <property type="project" value="UniProtKB-KW"/>
</dbReference>
<dbReference type="GO" id="GO:0009982">
    <property type="term" value="F:pseudouridine synthase activity"/>
    <property type="evidence" value="ECO:0007669"/>
    <property type="project" value="InterPro"/>
</dbReference>
<dbReference type="GO" id="GO:0008033">
    <property type="term" value="P:tRNA processing"/>
    <property type="evidence" value="ECO:0007669"/>
    <property type="project" value="UniProtKB-KW"/>
</dbReference>
<keyword evidence="18" id="KW-1185">Reference proteome</keyword>
<dbReference type="InterPro" id="IPR020103">
    <property type="entry name" value="PsdUridine_synth_cat_dom_sf"/>
</dbReference>
<dbReference type="InterPro" id="IPR011760">
    <property type="entry name" value="PsdUridine_synth_TruD_insert"/>
</dbReference>
<feature type="non-terminal residue" evidence="17">
    <location>
        <position position="635"/>
    </location>
</feature>
<evidence type="ECO:0000256" key="15">
    <source>
        <dbReference type="SAM" id="MobiDB-lite"/>
    </source>
</evidence>
<dbReference type="AlphaFoldDB" id="A0A7L0BL99"/>
<keyword evidence="7" id="KW-0508">mRNA splicing</keyword>
<feature type="compositionally biased region" description="Acidic residues" evidence="15">
    <location>
        <begin position="66"/>
        <end position="89"/>
    </location>
</feature>
<gene>
    <name evidence="17" type="primary">Pus7</name>
    <name evidence="17" type="ORF">SPITYR_R04826</name>
</gene>
<dbReference type="SUPFAM" id="SSF55120">
    <property type="entry name" value="Pseudouridine synthase"/>
    <property type="match status" value="1"/>
</dbReference>
<comment type="similarity">
    <text evidence="3">Belongs to the pseudouridine synthase TruD family.</text>
</comment>
<sequence>METVEMNSVSLKRPHSEDDVTNADEIKRQKISEKSETGNDSGQSVETVTGQPDKSLLEDTKNEIIPNEESEEQEDEELEDSDEDGDPESFADMMKHGLTESDVGITKFVSSHKGFSGILKERYSDFVVHEIGKDGHVSHLDDFSVPVDDEDPSEETFTVLSDEDKQRLEELQLLKNKETSVAIEVIEDTKEKRTVIHQAVKSLFPGLETKTEDRDGKKYIIAYHAAGKKALANPRKHSWPKSRGSYCHFVLYKENKDTMDAINVLSKFLRVKPNIFSYMGTKDKRAITVQEIAVLRITAQRLAHLNKCLMNFKLGNFSYKNHPLKLGELQGNHFTVVLSFNFRLKKELVSELASALLNKLYCLNLRAILQNNWNEVMDLILKPRPGAEKGYLVKCREEWAKTKDPAAALKKLPVKRCVEGQLLRGLLKYGMKNIISAFGIIPRNNRLMYIHSYQSYVWNNMVSKRIEEYGLRAVPGDLTLKGATAVHIEEGDVDNYTIHDVVMPLPGFDVIYPKHKIGEAYKEMLVADNLDINNMRHKIRDYSLSGAYRKIIIRPQNVNWEVVAYDDPRIPLFTTDLDKLEGKPLPVLPTDGKFRALKMEFSLPPSTYATMAIREVLKMDTSIKNQTQLNTTWLR</sequence>
<evidence type="ECO:0000256" key="11">
    <source>
        <dbReference type="ARBA" id="ARBA00052210"/>
    </source>
</evidence>
<dbReference type="GO" id="GO:0001522">
    <property type="term" value="P:pseudouridine synthesis"/>
    <property type="evidence" value="ECO:0007669"/>
    <property type="project" value="InterPro"/>
</dbReference>
<protein>
    <recommendedName>
        <fullName evidence="14">Pseudouridylate synthase 7 homolog</fullName>
    </recommendedName>
</protein>
<dbReference type="Proteomes" id="UP000519115">
    <property type="component" value="Unassembled WGS sequence"/>
</dbReference>
<proteinExistence type="inferred from homology"/>
<dbReference type="PANTHER" id="PTHR13326">
    <property type="entry name" value="TRNA PSEUDOURIDINE SYNTHASE D"/>
    <property type="match status" value="1"/>
</dbReference>
<feature type="domain" description="TRUD" evidence="16">
    <location>
        <begin position="343"/>
        <end position="554"/>
    </location>
</feature>
<feature type="region of interest" description="Disordered" evidence="15">
    <location>
        <begin position="1"/>
        <end position="92"/>
    </location>
</feature>
<dbReference type="GO" id="GO:0003723">
    <property type="term" value="F:RNA binding"/>
    <property type="evidence" value="ECO:0007669"/>
    <property type="project" value="InterPro"/>
</dbReference>
<dbReference type="Pfam" id="PF01142">
    <property type="entry name" value="TruD"/>
    <property type="match status" value="2"/>
</dbReference>
<evidence type="ECO:0000256" key="14">
    <source>
        <dbReference type="ARBA" id="ARBA00070906"/>
    </source>
</evidence>
<evidence type="ECO:0000256" key="7">
    <source>
        <dbReference type="ARBA" id="ARBA00023187"/>
    </source>
</evidence>
<feature type="compositionally biased region" description="Polar residues" evidence="15">
    <location>
        <begin position="38"/>
        <end position="52"/>
    </location>
</feature>
<comment type="catalytic activity">
    <reaction evidence="10">
        <text>a uridine in tRNA = a pseudouridine in tRNA</text>
        <dbReference type="Rhea" id="RHEA:54572"/>
        <dbReference type="Rhea" id="RHEA-COMP:13339"/>
        <dbReference type="Rhea" id="RHEA-COMP:13934"/>
        <dbReference type="ChEBI" id="CHEBI:65314"/>
        <dbReference type="ChEBI" id="CHEBI:65315"/>
    </reaction>
</comment>
<comment type="subcellular location">
    <subcellularLocation>
        <location evidence="2">Nucleus</location>
    </subcellularLocation>
</comment>
<dbReference type="CDD" id="cd02576">
    <property type="entry name" value="PseudoU_synth_ScPUS7"/>
    <property type="match status" value="1"/>
</dbReference>
<dbReference type="EMBL" id="VXAF01000108">
    <property type="protein sequence ID" value="NXJ47664.1"/>
    <property type="molecule type" value="Genomic_DNA"/>
</dbReference>
<comment type="subunit">
    <text evidence="13">Interacts with SIRT1.</text>
</comment>
<dbReference type="PANTHER" id="PTHR13326:SF31">
    <property type="entry name" value="PSEUDOURIDYLATE SYNTHASE 7 HOMOLOG"/>
    <property type="match status" value="1"/>
</dbReference>
<evidence type="ECO:0000256" key="10">
    <source>
        <dbReference type="ARBA" id="ARBA00036943"/>
    </source>
</evidence>